<feature type="domain" description="Single" evidence="4">
    <location>
        <begin position="33"/>
        <end position="92"/>
    </location>
</feature>
<gene>
    <name evidence="5" type="ORF">g.54313</name>
</gene>
<feature type="chain" id="PRO_5008584145" description="Single domain-containing protein" evidence="3">
    <location>
        <begin position="29"/>
        <end position="99"/>
    </location>
</feature>
<dbReference type="InterPro" id="IPR029277">
    <property type="entry name" value="SVWC_dom"/>
</dbReference>
<comment type="subcellular location">
    <subcellularLocation>
        <location evidence="1">Secreted</location>
    </subcellularLocation>
</comment>
<dbReference type="AlphaFoldDB" id="A0A1B6H5Q5"/>
<dbReference type="SMART" id="SM01318">
    <property type="entry name" value="SVWC"/>
    <property type="match status" value="1"/>
</dbReference>
<reference evidence="5" key="1">
    <citation type="submission" date="2015-11" db="EMBL/GenBank/DDBJ databases">
        <title>De novo transcriptome assembly of four potential Pierce s Disease insect vectors from Arizona vineyards.</title>
        <authorList>
            <person name="Tassone E.E."/>
        </authorList>
    </citation>
    <scope>NUCLEOTIDE SEQUENCE</scope>
</reference>
<keyword evidence="2" id="KW-0964">Secreted</keyword>
<dbReference type="Pfam" id="PF15430">
    <property type="entry name" value="SVWC"/>
    <property type="match status" value="1"/>
</dbReference>
<evidence type="ECO:0000256" key="1">
    <source>
        <dbReference type="ARBA" id="ARBA00004613"/>
    </source>
</evidence>
<name>A0A1B6H5Q5_9HEMI</name>
<evidence type="ECO:0000256" key="3">
    <source>
        <dbReference type="SAM" id="SignalP"/>
    </source>
</evidence>
<proteinExistence type="predicted"/>
<evidence type="ECO:0000256" key="2">
    <source>
        <dbReference type="ARBA" id="ARBA00022525"/>
    </source>
</evidence>
<keyword evidence="3" id="KW-0732">Signal</keyword>
<organism evidence="5">
    <name type="scientific">Homalodisca liturata</name>
    <dbReference type="NCBI Taxonomy" id="320908"/>
    <lineage>
        <taxon>Eukaryota</taxon>
        <taxon>Metazoa</taxon>
        <taxon>Ecdysozoa</taxon>
        <taxon>Arthropoda</taxon>
        <taxon>Hexapoda</taxon>
        <taxon>Insecta</taxon>
        <taxon>Pterygota</taxon>
        <taxon>Neoptera</taxon>
        <taxon>Paraneoptera</taxon>
        <taxon>Hemiptera</taxon>
        <taxon>Auchenorrhyncha</taxon>
        <taxon>Membracoidea</taxon>
        <taxon>Cicadellidae</taxon>
        <taxon>Cicadellinae</taxon>
        <taxon>Proconiini</taxon>
        <taxon>Homalodisca</taxon>
    </lineage>
</organism>
<dbReference type="EMBL" id="GECU01037772">
    <property type="protein sequence ID" value="JAS69934.1"/>
    <property type="molecule type" value="Transcribed_RNA"/>
</dbReference>
<dbReference type="GO" id="GO:0005576">
    <property type="term" value="C:extracellular region"/>
    <property type="evidence" value="ECO:0007669"/>
    <property type="project" value="UniProtKB-SubCell"/>
</dbReference>
<accession>A0A1B6H5Q5</accession>
<protein>
    <recommendedName>
        <fullName evidence="4">Single domain-containing protein</fullName>
    </recommendedName>
</protein>
<feature type="non-terminal residue" evidence="5">
    <location>
        <position position="1"/>
    </location>
</feature>
<evidence type="ECO:0000313" key="5">
    <source>
        <dbReference type="EMBL" id="JAS69934.1"/>
    </source>
</evidence>
<feature type="signal peptide" evidence="3">
    <location>
        <begin position="1"/>
        <end position="28"/>
    </location>
</feature>
<evidence type="ECO:0000259" key="4">
    <source>
        <dbReference type="SMART" id="SM01318"/>
    </source>
</evidence>
<sequence length="99" mass="10518">ASRVQSAKMRLFAALFFILCSQLIVLEAAGSGCVSDGKSFKVGEQYDVPGSCSLNVCKGNDEWTRAACGFVGLPEGWTFVPEDATKPYPQCCGHAAPPQ</sequence>